<dbReference type="OrthoDB" id="4083828at2"/>
<evidence type="ECO:0000313" key="1">
    <source>
        <dbReference type="EMBL" id="RMI33580.1"/>
    </source>
</evidence>
<dbReference type="AlphaFoldDB" id="A0A3M2LA54"/>
<reference evidence="1 2" key="1">
    <citation type="submission" date="2018-10" db="EMBL/GenBank/DDBJ databases">
        <title>Isolation from cow dung.</title>
        <authorList>
            <person name="Ling L."/>
        </authorList>
    </citation>
    <scope>NUCLEOTIDE SEQUENCE [LARGE SCALE GENOMIC DNA]</scope>
    <source>
        <strain evidence="1 2">NEAU-LL90</strain>
    </source>
</reference>
<dbReference type="Proteomes" id="UP000279275">
    <property type="component" value="Unassembled WGS sequence"/>
</dbReference>
<organism evidence="1 2">
    <name type="scientific">Nocardia stercoris</name>
    <dbReference type="NCBI Taxonomy" id="2483361"/>
    <lineage>
        <taxon>Bacteria</taxon>
        <taxon>Bacillati</taxon>
        <taxon>Actinomycetota</taxon>
        <taxon>Actinomycetes</taxon>
        <taxon>Mycobacteriales</taxon>
        <taxon>Nocardiaceae</taxon>
        <taxon>Nocardia</taxon>
    </lineage>
</organism>
<keyword evidence="2" id="KW-1185">Reference proteome</keyword>
<evidence type="ECO:0000313" key="2">
    <source>
        <dbReference type="Proteomes" id="UP000279275"/>
    </source>
</evidence>
<dbReference type="RefSeq" id="WP_147471523.1">
    <property type="nucleotide sequence ID" value="NZ_RFFH01000003.1"/>
</dbReference>
<comment type="caution">
    <text evidence="1">The sequence shown here is derived from an EMBL/GenBank/DDBJ whole genome shotgun (WGS) entry which is preliminary data.</text>
</comment>
<gene>
    <name evidence="1" type="ORF">EBN03_10785</name>
</gene>
<proteinExistence type="predicted"/>
<dbReference type="EMBL" id="RFFH01000003">
    <property type="protein sequence ID" value="RMI33580.1"/>
    <property type="molecule type" value="Genomic_DNA"/>
</dbReference>
<name>A0A3M2LA54_9NOCA</name>
<sequence>MDPSMAAHGRVTDEIRAYRTYTGESAQTARWIQPSHRTSIPSATGDQMRLEAEILDHLTFSREWSLHPFSISRVRPQRDALVLDVDERIAAFGETDDAATDVLRRLVPSVDAGDGSFVTGVAGLRLGLIQGRSLELRMADTSAVVVLRCAPHARWRASVDTVHADLQELGQRPLWDAGAGVGDIERDYIGWQLRSFPEFGWLGSALLRRLYLFHSTSQAFYTKGWSSFGQFRFELNSTTTAGAYHRRFVDRLTDTRLGIPLVVKDIDCYCDSAGSARSATCWIELGPPSGHKSILQLRFCHNPQPRTIGFRPDFKNLDADRRWLDRVLPPA</sequence>
<protein>
    <submittedName>
        <fullName evidence="1">Uncharacterized protein</fullName>
    </submittedName>
</protein>
<accession>A0A3M2LA54</accession>